<evidence type="ECO:0000256" key="1">
    <source>
        <dbReference type="SAM" id="MobiDB-lite"/>
    </source>
</evidence>
<protein>
    <submittedName>
        <fullName evidence="4">Transglutaminase superfamily protein</fullName>
    </submittedName>
</protein>
<dbReference type="InterPro" id="IPR038765">
    <property type="entry name" value="Papain-like_cys_pep_sf"/>
</dbReference>
<dbReference type="Pfam" id="PF11992">
    <property type="entry name" value="TgpA_N"/>
    <property type="match status" value="1"/>
</dbReference>
<feature type="compositionally biased region" description="Basic and acidic residues" evidence="1">
    <location>
        <begin position="770"/>
        <end position="781"/>
    </location>
</feature>
<dbReference type="InterPro" id="IPR002931">
    <property type="entry name" value="Transglutaminase-like"/>
</dbReference>
<dbReference type="PANTHER" id="PTHR42736:SF1">
    <property type="entry name" value="PROTEIN-GLUTAMINE GAMMA-GLUTAMYLTRANSFERASE"/>
    <property type="match status" value="1"/>
</dbReference>
<evidence type="ECO:0000313" key="5">
    <source>
        <dbReference type="Proteomes" id="UP000318336"/>
    </source>
</evidence>
<dbReference type="AlphaFoldDB" id="A0A542XAC6"/>
<feature type="transmembrane region" description="Helical" evidence="2">
    <location>
        <begin position="32"/>
        <end position="50"/>
    </location>
</feature>
<dbReference type="EMBL" id="VFOK01000001">
    <property type="protein sequence ID" value="TQL32781.1"/>
    <property type="molecule type" value="Genomic_DNA"/>
</dbReference>
<reference evidence="4 5" key="1">
    <citation type="submission" date="2019-06" db="EMBL/GenBank/DDBJ databases">
        <title>Sequencing the genomes of 1000 actinobacteria strains.</title>
        <authorList>
            <person name="Klenk H.-P."/>
        </authorList>
    </citation>
    <scope>NUCLEOTIDE SEQUENCE [LARGE SCALE GENOMIC DNA]</scope>
    <source>
        <strain evidence="4 5">DSM 24617</strain>
    </source>
</reference>
<dbReference type="InterPro" id="IPR021878">
    <property type="entry name" value="TgpA_N"/>
</dbReference>
<dbReference type="Proteomes" id="UP000318336">
    <property type="component" value="Unassembled WGS sequence"/>
</dbReference>
<dbReference type="PANTHER" id="PTHR42736">
    <property type="entry name" value="PROTEIN-GLUTAMINE GAMMA-GLUTAMYLTRANSFERASE"/>
    <property type="match status" value="1"/>
</dbReference>
<dbReference type="Pfam" id="PF01841">
    <property type="entry name" value="Transglut_core"/>
    <property type="match status" value="1"/>
</dbReference>
<feature type="region of interest" description="Disordered" evidence="1">
    <location>
        <begin position="761"/>
        <end position="781"/>
    </location>
</feature>
<feature type="transmembrane region" description="Helical" evidence="2">
    <location>
        <begin position="163"/>
        <end position="181"/>
    </location>
</feature>
<feature type="transmembrane region" description="Helical" evidence="2">
    <location>
        <begin position="113"/>
        <end position="132"/>
    </location>
</feature>
<keyword evidence="5" id="KW-1185">Reference proteome</keyword>
<dbReference type="Gene3D" id="3.10.620.30">
    <property type="match status" value="1"/>
</dbReference>
<feature type="region of interest" description="Disordered" evidence="1">
    <location>
        <begin position="566"/>
        <end position="601"/>
    </location>
</feature>
<evidence type="ECO:0000256" key="2">
    <source>
        <dbReference type="SAM" id="Phobius"/>
    </source>
</evidence>
<feature type="transmembrane region" description="Helical" evidence="2">
    <location>
        <begin position="208"/>
        <end position="231"/>
    </location>
</feature>
<feature type="compositionally biased region" description="Low complexity" evidence="1">
    <location>
        <begin position="569"/>
        <end position="601"/>
    </location>
</feature>
<evidence type="ECO:0000313" key="4">
    <source>
        <dbReference type="EMBL" id="TQL32781.1"/>
    </source>
</evidence>
<feature type="region of interest" description="Disordered" evidence="1">
    <location>
        <begin position="306"/>
        <end position="331"/>
    </location>
</feature>
<dbReference type="SUPFAM" id="SSF54001">
    <property type="entry name" value="Cysteine proteinases"/>
    <property type="match status" value="1"/>
</dbReference>
<evidence type="ECO:0000259" key="3">
    <source>
        <dbReference type="SMART" id="SM00460"/>
    </source>
</evidence>
<keyword evidence="2" id="KW-0812">Transmembrane</keyword>
<accession>A0A542XAC6</accession>
<feature type="transmembrane region" description="Helical" evidence="2">
    <location>
        <begin position="612"/>
        <end position="633"/>
    </location>
</feature>
<keyword evidence="2" id="KW-1133">Transmembrane helix</keyword>
<dbReference type="RefSeq" id="WP_142004848.1">
    <property type="nucleotide sequence ID" value="NZ_CAJTBP010000001.1"/>
</dbReference>
<organism evidence="4 5">
    <name type="scientific">Barrientosiimonas humi</name>
    <dbReference type="NCBI Taxonomy" id="999931"/>
    <lineage>
        <taxon>Bacteria</taxon>
        <taxon>Bacillati</taxon>
        <taxon>Actinomycetota</taxon>
        <taxon>Actinomycetes</taxon>
        <taxon>Micrococcales</taxon>
        <taxon>Dermacoccaceae</taxon>
        <taxon>Barrientosiimonas</taxon>
    </lineage>
</organism>
<keyword evidence="2" id="KW-0472">Membrane</keyword>
<dbReference type="OrthoDB" id="9804023at2"/>
<proteinExistence type="predicted"/>
<sequence>MTRARVVPGLLAALGTLVASWPLTTLLDDGSWVRPVLLLLLLQAAIGMAGRYAGWRTWATATVQVVTVVLAVLALHVGDTLVPTAWDELPFAVNDLLLDARETLTTYSAPAPLSPGVLFVLSLTLPLVGVVVDVLAAGLRMPAAAGLPLLGIFLFSTSNSGEALNPVYFLALAVVWLVLLLQQGMNQVSTWSSTEAFARTPERQEDRLGLGAFSATARWMGLVTLVIALALPAVIPHLPPRYLADGLAQRTGSSDVASVGFTDTLDLSTDLNSDNQTPILTYATTDSNPPPLKVLTLSSYAGGQWVREDPPRTVTGRDNARMPDPIGMDSETPRRLERINVVGNGLTQPYIASPWPVEQANMQGSPWYYDPAGVQPRVRERTSAYSTTYKVLADDARPGDGPVISQVDPLTLRTDPRATAQITAANAAALEGVDDNDTFGKAVAMQDWLRDPSRFTYSLQLAPTQNGPDGQPYDPLSNFLVTRRGYCTQFSTAMIMMARAEGIPARMAVGFLPGSPAENGNLQVRAADAHSWPELYFPGMGWTRFEPTPGVRSGEVPAYTLPQADEAATRATRTTAQPSESSAAPQTSAAPTASPSAAPQAAGEGRDWFPVWLRWLLLAVILGGAGAMVLPLAARWRRDQDLRAAAEPRDHVEAEWSALESRLHDLGIDSPGERSPRQLEKHYRQRAPLEAEGKEALHRAVQTLERARYASPAGEPPTLQQDADRIVREVREQSSLPTRVSAVAFPATGRRALAEGVRRVAGAPGRAARRGYDRLAQRRRG</sequence>
<name>A0A542XAC6_9MICO</name>
<feature type="domain" description="Transglutaminase-like" evidence="3">
    <location>
        <begin position="479"/>
        <end position="549"/>
    </location>
</feature>
<gene>
    <name evidence="4" type="ORF">FB554_0913</name>
</gene>
<dbReference type="InterPro" id="IPR052901">
    <property type="entry name" value="Bact_TGase-like"/>
</dbReference>
<comment type="caution">
    <text evidence="4">The sequence shown here is derived from an EMBL/GenBank/DDBJ whole genome shotgun (WGS) entry which is preliminary data.</text>
</comment>
<dbReference type="SMART" id="SM00460">
    <property type="entry name" value="TGc"/>
    <property type="match status" value="1"/>
</dbReference>